<feature type="domain" description="Lipoprotein LPP20-like" evidence="2">
    <location>
        <begin position="25"/>
        <end position="121"/>
    </location>
</feature>
<evidence type="ECO:0000259" key="2">
    <source>
        <dbReference type="Pfam" id="PF02169"/>
    </source>
</evidence>
<dbReference type="Proteomes" id="UP001257914">
    <property type="component" value="Unassembled WGS sequence"/>
</dbReference>
<reference evidence="3 4" key="1">
    <citation type="submission" date="2023-10" db="EMBL/GenBank/DDBJ databases">
        <title>Psychrosphaera aquimaarina strain SW33 isolated from seawater.</title>
        <authorList>
            <person name="Bayburt H."/>
            <person name="Kim J.M."/>
            <person name="Choi B.J."/>
            <person name="Jeon C.O."/>
        </authorList>
    </citation>
    <scope>NUCLEOTIDE SEQUENCE [LARGE SCALE GENOMIC DNA]</scope>
    <source>
        <strain evidence="3 4">KCTC 52743</strain>
    </source>
</reference>
<evidence type="ECO:0000313" key="3">
    <source>
        <dbReference type="EMBL" id="MDU0113256.1"/>
    </source>
</evidence>
<dbReference type="InterPro" id="IPR024952">
    <property type="entry name" value="LPP20-like_dom"/>
</dbReference>
<evidence type="ECO:0000256" key="1">
    <source>
        <dbReference type="SAM" id="SignalP"/>
    </source>
</evidence>
<dbReference type="EMBL" id="JAWCUA010000007">
    <property type="protein sequence ID" value="MDU0113256.1"/>
    <property type="molecule type" value="Genomic_DNA"/>
</dbReference>
<evidence type="ECO:0000313" key="4">
    <source>
        <dbReference type="Proteomes" id="UP001257914"/>
    </source>
</evidence>
<gene>
    <name evidence="3" type="ORF">RT723_09670</name>
</gene>
<proteinExistence type="predicted"/>
<dbReference type="Gene3D" id="3.10.28.20">
    <property type="entry name" value="Acetamidase/Formamidase-like domains"/>
    <property type="match status" value="1"/>
</dbReference>
<keyword evidence="1" id="KW-0732">Signal</keyword>
<organism evidence="3 4">
    <name type="scientific">Psychrosphaera aquimarina</name>
    <dbReference type="NCBI Taxonomy" id="2044854"/>
    <lineage>
        <taxon>Bacteria</taxon>
        <taxon>Pseudomonadati</taxon>
        <taxon>Pseudomonadota</taxon>
        <taxon>Gammaproteobacteria</taxon>
        <taxon>Alteromonadales</taxon>
        <taxon>Pseudoalteromonadaceae</taxon>
        <taxon>Psychrosphaera</taxon>
    </lineage>
</organism>
<sequence>MRIDKFLILVLSLFLLPKTIAASLPDWVTTPPGDSNQWFYSVGMGENKKQAQQQALEELSARLQVTAQSNTQQFVEAKNGTTELYLETDSLFTGTNLTFTNIDIVNTAQHNDDVIVLVKVDRQAFFQQLHDQLKDQLTAYLINNRAFGIKQLSPALVKLIQYNQAKPTLNKTLVLLRSYSFETVQLDQLMIQLTQAAQSISAKVGYQVLIANNDQKHSSMIKLGLINQMQSIGLSSAQQAHTLKVVFAGLNVETTTTDFHSAVKMSADLIYVLDDQIIYQNPIHATSFSQTPELAEQQAIESVQLQLGSNE</sequence>
<name>A0ABU3R0Q2_9GAMM</name>
<keyword evidence="3" id="KW-0449">Lipoprotein</keyword>
<accession>A0ABU3R0Q2</accession>
<comment type="caution">
    <text evidence="3">The sequence shown here is derived from an EMBL/GenBank/DDBJ whole genome shotgun (WGS) entry which is preliminary data.</text>
</comment>
<dbReference type="RefSeq" id="WP_315946863.1">
    <property type="nucleotide sequence ID" value="NZ_JAWCUA010000007.1"/>
</dbReference>
<protein>
    <submittedName>
        <fullName evidence="3">LPP20 family lipoprotein</fullName>
    </submittedName>
</protein>
<dbReference type="Pfam" id="PF02169">
    <property type="entry name" value="LPP20"/>
    <property type="match status" value="1"/>
</dbReference>
<feature type="signal peptide" evidence="1">
    <location>
        <begin position="1"/>
        <end position="21"/>
    </location>
</feature>
<keyword evidence="4" id="KW-1185">Reference proteome</keyword>
<feature type="chain" id="PRO_5047061584" evidence="1">
    <location>
        <begin position="22"/>
        <end position="311"/>
    </location>
</feature>